<dbReference type="Gene3D" id="1.25.40.10">
    <property type="entry name" value="Tetratricopeptide repeat domain"/>
    <property type="match status" value="1"/>
</dbReference>
<dbReference type="SUPFAM" id="SSF48452">
    <property type="entry name" value="TPR-like"/>
    <property type="match status" value="1"/>
</dbReference>
<sequence length="435" mass="51325">MILYIFSATKKERMRLLRQYFYKELAVESELRSDGMPTSKVRGVKSITTPKHHRRIPGYWIAVEFCKNHQGAALLQRVRDQLPAHHLDGQVFFPKNELSGKELEKGWLQKYPFDGDRLEEVSRLFFQEIRSHLKEGRPGNALHGVLLILRMNPFFMRKYRRYYLLEDLAYAFDHAGNLGKVIRCFQLQAKIRPESPEPYLNISSFYIVNGMEDKAVQLLKKAVREYPDNPFLMSNLIIAMCNLGLYDAAVMILKKTLEKELKNGFYWKLLGDVFYEMEDNEAAIRCYKKAVREMDGEKSEELTADIHSGIAACYYEEEHYKKAMEHYQKVLAIYPEDHYTLISLAQLHFYKMQNSKEALKYTKRILEVLPENGYAHYHIGLIYMDLNLIDKARWHLYKARRMMPYYNPVHEAIQMLKKNIDFTTGRRLNNSRQGE</sequence>
<feature type="repeat" description="TPR" evidence="3">
    <location>
        <begin position="196"/>
        <end position="229"/>
    </location>
</feature>
<dbReference type="Pfam" id="PF13181">
    <property type="entry name" value="TPR_8"/>
    <property type="match status" value="1"/>
</dbReference>
<dbReference type="RefSeq" id="WP_343185071.1">
    <property type="nucleotide sequence ID" value="NZ_JBCITM010000003.1"/>
</dbReference>
<dbReference type="PANTHER" id="PTHR45586">
    <property type="entry name" value="TPR REPEAT-CONTAINING PROTEIN PA4667"/>
    <property type="match status" value="1"/>
</dbReference>
<evidence type="ECO:0000313" key="5">
    <source>
        <dbReference type="Proteomes" id="UP001407405"/>
    </source>
</evidence>
<dbReference type="InterPro" id="IPR011990">
    <property type="entry name" value="TPR-like_helical_dom_sf"/>
</dbReference>
<keyword evidence="1" id="KW-0677">Repeat</keyword>
<protein>
    <submittedName>
        <fullName evidence="4">Tetratricopeptide repeat protein</fullName>
    </submittedName>
</protein>
<keyword evidence="2 3" id="KW-0802">TPR repeat</keyword>
<evidence type="ECO:0000256" key="1">
    <source>
        <dbReference type="ARBA" id="ARBA00022737"/>
    </source>
</evidence>
<name>A0ABU9VRE5_9CLOT</name>
<dbReference type="SMART" id="SM00028">
    <property type="entry name" value="TPR"/>
    <property type="match status" value="7"/>
</dbReference>
<evidence type="ECO:0000256" key="3">
    <source>
        <dbReference type="PROSITE-ProRule" id="PRU00339"/>
    </source>
</evidence>
<keyword evidence="5" id="KW-1185">Reference proteome</keyword>
<accession>A0ABU9VRE5</accession>
<organism evidence="4 5">
    <name type="scientific">Anoxynatronum sibiricum</name>
    <dbReference type="NCBI Taxonomy" id="210623"/>
    <lineage>
        <taxon>Bacteria</taxon>
        <taxon>Bacillati</taxon>
        <taxon>Bacillota</taxon>
        <taxon>Clostridia</taxon>
        <taxon>Eubacteriales</taxon>
        <taxon>Clostridiaceae</taxon>
        <taxon>Anoxynatronum</taxon>
    </lineage>
</organism>
<dbReference type="Pfam" id="PF13424">
    <property type="entry name" value="TPR_12"/>
    <property type="match status" value="1"/>
</dbReference>
<proteinExistence type="predicted"/>
<dbReference type="PROSITE" id="PS50005">
    <property type="entry name" value="TPR"/>
    <property type="match status" value="2"/>
</dbReference>
<dbReference type="PANTHER" id="PTHR45586:SF1">
    <property type="entry name" value="LIPOPOLYSACCHARIDE ASSEMBLY PROTEIN B"/>
    <property type="match status" value="1"/>
</dbReference>
<dbReference type="EMBL" id="JBCITM010000003">
    <property type="protein sequence ID" value="MEN1759740.1"/>
    <property type="molecule type" value="Genomic_DNA"/>
</dbReference>
<dbReference type="InterPro" id="IPR051012">
    <property type="entry name" value="CellSynth/LPSAsmb/PSIAsmb"/>
</dbReference>
<gene>
    <name evidence="4" type="ORF">AAIG11_04580</name>
</gene>
<dbReference type="InterPro" id="IPR019734">
    <property type="entry name" value="TPR_rpt"/>
</dbReference>
<evidence type="ECO:0000256" key="2">
    <source>
        <dbReference type="ARBA" id="ARBA00022803"/>
    </source>
</evidence>
<feature type="repeat" description="TPR" evidence="3">
    <location>
        <begin position="304"/>
        <end position="337"/>
    </location>
</feature>
<dbReference type="Proteomes" id="UP001407405">
    <property type="component" value="Unassembled WGS sequence"/>
</dbReference>
<evidence type="ECO:0000313" key="4">
    <source>
        <dbReference type="EMBL" id="MEN1759740.1"/>
    </source>
</evidence>
<comment type="caution">
    <text evidence="4">The sequence shown here is derived from an EMBL/GenBank/DDBJ whole genome shotgun (WGS) entry which is preliminary data.</text>
</comment>
<reference evidence="4 5" key="1">
    <citation type="submission" date="2024-04" db="EMBL/GenBank/DDBJ databases">
        <title>Genome sequencing and metabolic network reconstruction of aminoacids and betaine degradation by Anoxynatronum sibiricum.</title>
        <authorList>
            <person name="Detkova E.N."/>
            <person name="Boltjanskaja Y.V."/>
            <person name="Mardanov A.V."/>
            <person name="Kevbrin V."/>
        </authorList>
    </citation>
    <scope>NUCLEOTIDE SEQUENCE [LARGE SCALE GENOMIC DNA]</scope>
    <source>
        <strain evidence="4 5">Z-7981</strain>
    </source>
</reference>